<evidence type="ECO:0000256" key="1">
    <source>
        <dbReference type="ARBA" id="ARBA00023125"/>
    </source>
</evidence>
<reference evidence="4" key="1">
    <citation type="submission" date="2023-04" db="EMBL/GenBank/DDBJ databases">
        <title>Phytophthora fragariaefolia NBRC 109709.</title>
        <authorList>
            <person name="Ichikawa N."/>
            <person name="Sato H."/>
            <person name="Tonouchi N."/>
        </authorList>
    </citation>
    <scope>NUCLEOTIDE SEQUENCE</scope>
    <source>
        <strain evidence="4">NBRC 109709</strain>
    </source>
</reference>
<dbReference type="Proteomes" id="UP001165121">
    <property type="component" value="Unassembled WGS sequence"/>
</dbReference>
<gene>
    <name evidence="4" type="ORF">Pfra01_001964000</name>
</gene>
<dbReference type="SUPFAM" id="SSF46689">
    <property type="entry name" value="Homeodomain-like"/>
    <property type="match status" value="1"/>
</dbReference>
<dbReference type="PANTHER" id="PTHR19303:SF57">
    <property type="entry name" value="HTH CENPB-TYPE DOMAIN-CONTAINING PROTEIN"/>
    <property type="match status" value="1"/>
</dbReference>
<dbReference type="AlphaFoldDB" id="A0A9W6XXV0"/>
<keyword evidence="1" id="KW-0238">DNA-binding</keyword>
<dbReference type="GO" id="GO:0003677">
    <property type="term" value="F:DNA binding"/>
    <property type="evidence" value="ECO:0007669"/>
    <property type="project" value="UniProtKB-KW"/>
</dbReference>
<dbReference type="PANTHER" id="PTHR19303">
    <property type="entry name" value="TRANSPOSON"/>
    <property type="match status" value="1"/>
</dbReference>
<dbReference type="PROSITE" id="PS51253">
    <property type="entry name" value="HTH_CENPB"/>
    <property type="match status" value="1"/>
</dbReference>
<feature type="compositionally biased region" description="Low complexity" evidence="2">
    <location>
        <begin position="1"/>
        <end position="16"/>
    </location>
</feature>
<feature type="compositionally biased region" description="Low complexity" evidence="2">
    <location>
        <begin position="281"/>
        <end position="322"/>
    </location>
</feature>
<keyword evidence="5" id="KW-1185">Reference proteome</keyword>
<dbReference type="GO" id="GO:0005634">
    <property type="term" value="C:nucleus"/>
    <property type="evidence" value="ECO:0007669"/>
    <property type="project" value="TreeGrafter"/>
</dbReference>
<feature type="region of interest" description="Disordered" evidence="2">
    <location>
        <begin position="281"/>
        <end position="329"/>
    </location>
</feature>
<evidence type="ECO:0000259" key="3">
    <source>
        <dbReference type="PROSITE" id="PS51253"/>
    </source>
</evidence>
<accession>A0A9W6XXV0</accession>
<dbReference type="InterPro" id="IPR050863">
    <property type="entry name" value="CenT-Element_Derived"/>
</dbReference>
<dbReference type="Pfam" id="PF03221">
    <property type="entry name" value="HTH_Tnp_Tc5"/>
    <property type="match status" value="1"/>
</dbReference>
<feature type="compositionally biased region" description="Low complexity" evidence="2">
    <location>
        <begin position="23"/>
        <end position="36"/>
    </location>
</feature>
<evidence type="ECO:0000313" key="4">
    <source>
        <dbReference type="EMBL" id="GMF49619.1"/>
    </source>
</evidence>
<dbReference type="Gene3D" id="1.10.10.60">
    <property type="entry name" value="Homeodomain-like"/>
    <property type="match status" value="1"/>
</dbReference>
<sequence length="374" mass="41588">MSTRQAADTASAAAAPAQPPSPATAALSSAPASEPPNESIPTSAAVDGALDVSQSAAAAEPSRKGKGVGRRLTDRQRVEILDLIERSGGSLTNAEVARRYGITRAAIQKLKRKSAEVRARYRYGSAGSRDDRRRGGHVLSVPFERELYEWVRGLKARKVPVPPSLIKEKAKLLVPKYALGDFQASNGWYYNFCKRYNLETGELVEGAIALPTQAMKGDGNQPDSEAELTPDDSRQLQQIATMEAMQQQSYVQQLQQYQQQMTAMTAVTLQQQLQDQVQQQQQQQMQDHQQQPQDFIQHPQPQPQQRVQQQHDQVQAQEHQLQNSVPGNQSKSDRMVALLEQQNALLERQNNMIEDQANIIMKLFAVVTKSDTTH</sequence>
<dbReference type="InterPro" id="IPR009057">
    <property type="entry name" value="Homeodomain-like_sf"/>
</dbReference>
<comment type="caution">
    <text evidence="4">The sequence shown here is derived from an EMBL/GenBank/DDBJ whole genome shotgun (WGS) entry which is preliminary data.</text>
</comment>
<dbReference type="SMART" id="SM00674">
    <property type="entry name" value="CENPB"/>
    <property type="match status" value="1"/>
</dbReference>
<feature type="region of interest" description="Disordered" evidence="2">
    <location>
        <begin position="1"/>
        <end position="71"/>
    </location>
</feature>
<evidence type="ECO:0000313" key="5">
    <source>
        <dbReference type="Proteomes" id="UP001165121"/>
    </source>
</evidence>
<evidence type="ECO:0000256" key="2">
    <source>
        <dbReference type="SAM" id="MobiDB-lite"/>
    </source>
</evidence>
<feature type="domain" description="HTH CENPB-type" evidence="3">
    <location>
        <begin position="131"/>
        <end position="202"/>
    </location>
</feature>
<dbReference type="EMBL" id="BSXT01002555">
    <property type="protein sequence ID" value="GMF49619.1"/>
    <property type="molecule type" value="Genomic_DNA"/>
</dbReference>
<dbReference type="InterPro" id="IPR006600">
    <property type="entry name" value="HTH_CenpB_DNA-bd_dom"/>
</dbReference>
<name>A0A9W6XXV0_9STRA</name>
<proteinExistence type="predicted"/>
<organism evidence="4 5">
    <name type="scientific">Phytophthora fragariaefolia</name>
    <dbReference type="NCBI Taxonomy" id="1490495"/>
    <lineage>
        <taxon>Eukaryota</taxon>
        <taxon>Sar</taxon>
        <taxon>Stramenopiles</taxon>
        <taxon>Oomycota</taxon>
        <taxon>Peronosporomycetes</taxon>
        <taxon>Peronosporales</taxon>
        <taxon>Peronosporaceae</taxon>
        <taxon>Phytophthora</taxon>
    </lineage>
</organism>
<protein>
    <submittedName>
        <fullName evidence="4">Unnamed protein product</fullName>
    </submittedName>
</protein>
<dbReference type="OrthoDB" id="194358at2759"/>